<dbReference type="Proteomes" id="UP000708576">
    <property type="component" value="Unassembled WGS sequence"/>
</dbReference>
<accession>A0ABS5K096</accession>
<comment type="similarity">
    <text evidence="1">Belongs to the ATP-dependent AMP-binding enzyme family.</text>
</comment>
<keyword evidence="6" id="KW-1185">Reference proteome</keyword>
<dbReference type="SUPFAM" id="SSF56801">
    <property type="entry name" value="Acetyl-CoA synthetase-like"/>
    <property type="match status" value="1"/>
</dbReference>
<evidence type="ECO:0000259" key="3">
    <source>
        <dbReference type="Pfam" id="PF00501"/>
    </source>
</evidence>
<dbReference type="InterPro" id="IPR025110">
    <property type="entry name" value="AMP-bd_C"/>
</dbReference>
<dbReference type="InterPro" id="IPR020845">
    <property type="entry name" value="AMP-binding_CS"/>
</dbReference>
<gene>
    <name evidence="5" type="ORF">KEM10_20040</name>
</gene>
<dbReference type="RefSeq" id="WP_212218725.1">
    <property type="nucleotide sequence ID" value="NZ_JAGUCO010000025.1"/>
</dbReference>
<feature type="domain" description="AMP-dependent synthetase/ligase" evidence="3">
    <location>
        <begin position="21"/>
        <end position="355"/>
    </location>
</feature>
<proteinExistence type="inferred from homology"/>
<evidence type="ECO:0000259" key="4">
    <source>
        <dbReference type="Pfam" id="PF13193"/>
    </source>
</evidence>
<dbReference type="PROSITE" id="PS00455">
    <property type="entry name" value="AMP_BINDING"/>
    <property type="match status" value="1"/>
</dbReference>
<comment type="caution">
    <text evidence="5">The sequence shown here is derived from an EMBL/GenBank/DDBJ whole genome shotgun (WGS) entry which is preliminary data.</text>
</comment>
<dbReference type="Pfam" id="PF13193">
    <property type="entry name" value="AMP-binding_C"/>
    <property type="match status" value="1"/>
</dbReference>
<evidence type="ECO:0000256" key="2">
    <source>
        <dbReference type="ARBA" id="ARBA00022598"/>
    </source>
</evidence>
<organism evidence="5 6">
    <name type="scientific">Carboxylicivirga linearis</name>
    <dbReference type="NCBI Taxonomy" id="1628157"/>
    <lineage>
        <taxon>Bacteria</taxon>
        <taxon>Pseudomonadati</taxon>
        <taxon>Bacteroidota</taxon>
        <taxon>Bacteroidia</taxon>
        <taxon>Marinilabiliales</taxon>
        <taxon>Marinilabiliaceae</taxon>
        <taxon>Carboxylicivirga</taxon>
    </lineage>
</organism>
<dbReference type="EMBL" id="JAGUCO010000025">
    <property type="protein sequence ID" value="MBS2100587.1"/>
    <property type="molecule type" value="Genomic_DNA"/>
</dbReference>
<evidence type="ECO:0000313" key="6">
    <source>
        <dbReference type="Proteomes" id="UP000708576"/>
    </source>
</evidence>
<dbReference type="Pfam" id="PF00501">
    <property type="entry name" value="AMP-binding"/>
    <property type="match status" value="1"/>
</dbReference>
<dbReference type="PANTHER" id="PTHR43201:SF5">
    <property type="entry name" value="MEDIUM-CHAIN ACYL-COA LIGASE ACSF2, MITOCHONDRIAL"/>
    <property type="match status" value="1"/>
</dbReference>
<sequence length="486" mass="54472">MNCVDYFLSEQIINEELFILGRSEEVSFKELAQLVAKLADWLKNNIGVDNKILLLSPNNSFFITAYLAIMKSGNVVVPLNPGIEKDQFDYIKELCETDHVFMVKQVCKRFQIDINDVWNEDFINNIKTTSNETEWIDNAINENQLAQIIFTSGSTSLPKGVMLSHKNLIANTQSIITYLKLNESDIMEVVLPFFYCYGLSLLHTHLKVGGKIVLNNTFIFLGSVISDLQKYKCTGFAGVPSHFQILLRKSETFKNTEFPNLRYVTQAGGKLHTTFIKEFRESKPETQFYVMYGQTEATARLSYLSPDLLETKLGSLGKGIPDVELKVVDDKGESVQSGAVGEIVAHGDNVMLGYFKDEEETKNALDNGWLHTGDLATIDDDGFIYHAARKKEIIKVGGRRVSPKEIEEVIVGINGVIDCTIEAVSDEYLGESIKAIVVMNKDYKEVTDISIKEYCASKLASYKVPGVIEFKDNVDVNAAGKKVKKN</sequence>
<dbReference type="PANTHER" id="PTHR43201">
    <property type="entry name" value="ACYL-COA SYNTHETASE"/>
    <property type="match status" value="1"/>
</dbReference>
<keyword evidence="2" id="KW-0436">Ligase</keyword>
<dbReference type="InterPro" id="IPR000873">
    <property type="entry name" value="AMP-dep_synth/lig_dom"/>
</dbReference>
<name>A0ABS5K096_9BACT</name>
<reference evidence="5 6" key="1">
    <citation type="journal article" date="2015" name="Int. J. Syst. Evol. Microbiol.">
        <title>Carboxylicivirga linearis sp. nov., isolated from a sea cucumber culture pond.</title>
        <authorList>
            <person name="Wang F.Q."/>
            <person name="Zhou Y.X."/>
            <person name="Lin X.Z."/>
            <person name="Chen G.J."/>
            <person name="Du Z.J."/>
        </authorList>
    </citation>
    <scope>NUCLEOTIDE SEQUENCE [LARGE SCALE GENOMIC DNA]</scope>
    <source>
        <strain evidence="5 6">FB218</strain>
    </source>
</reference>
<feature type="domain" description="AMP-binding enzyme C-terminal" evidence="4">
    <location>
        <begin position="405"/>
        <end position="481"/>
    </location>
</feature>
<dbReference type="Gene3D" id="3.40.50.12780">
    <property type="entry name" value="N-terminal domain of ligase-like"/>
    <property type="match status" value="1"/>
</dbReference>
<protein>
    <submittedName>
        <fullName evidence="5">AMP-binding protein</fullName>
    </submittedName>
</protein>
<dbReference type="InterPro" id="IPR042099">
    <property type="entry name" value="ANL_N_sf"/>
</dbReference>
<dbReference type="Gene3D" id="3.30.300.30">
    <property type="match status" value="1"/>
</dbReference>
<evidence type="ECO:0000256" key="1">
    <source>
        <dbReference type="ARBA" id="ARBA00006432"/>
    </source>
</evidence>
<dbReference type="InterPro" id="IPR045851">
    <property type="entry name" value="AMP-bd_C_sf"/>
</dbReference>
<evidence type="ECO:0000313" key="5">
    <source>
        <dbReference type="EMBL" id="MBS2100587.1"/>
    </source>
</evidence>